<keyword evidence="1" id="KW-0732">Signal</keyword>
<organism evidence="2 3">
    <name type="scientific">Roseibium alexandrii</name>
    <dbReference type="NCBI Taxonomy" id="388408"/>
    <lineage>
        <taxon>Bacteria</taxon>
        <taxon>Pseudomonadati</taxon>
        <taxon>Pseudomonadota</taxon>
        <taxon>Alphaproteobacteria</taxon>
        <taxon>Hyphomicrobiales</taxon>
        <taxon>Stappiaceae</taxon>
        <taxon>Roseibium</taxon>
    </lineage>
</organism>
<keyword evidence="3" id="KW-1185">Reference proteome</keyword>
<feature type="signal peptide" evidence="1">
    <location>
        <begin position="1"/>
        <end position="20"/>
    </location>
</feature>
<evidence type="ECO:0000256" key="1">
    <source>
        <dbReference type="SAM" id="SignalP"/>
    </source>
</evidence>
<name>A0A0M7ARY5_9HYPH</name>
<dbReference type="Proteomes" id="UP000053235">
    <property type="component" value="Unassembled WGS sequence"/>
</dbReference>
<evidence type="ECO:0000313" key="2">
    <source>
        <dbReference type="EMBL" id="CTQ77417.1"/>
    </source>
</evidence>
<feature type="chain" id="PRO_5005809567" evidence="1">
    <location>
        <begin position="21"/>
        <end position="141"/>
    </location>
</feature>
<protein>
    <submittedName>
        <fullName evidence="2">Uncharacterized protein</fullName>
    </submittedName>
</protein>
<dbReference type="AlphaFoldDB" id="A0A0M7ARY5"/>
<proteinExistence type="predicted"/>
<evidence type="ECO:0000313" key="3">
    <source>
        <dbReference type="Proteomes" id="UP000053235"/>
    </source>
</evidence>
<gene>
    <name evidence="2" type="ORF">LAX5112_04903</name>
</gene>
<reference evidence="3" key="1">
    <citation type="submission" date="2015-07" db="EMBL/GenBank/DDBJ databases">
        <authorList>
            <person name="Rodrigo-Torres Lidia"/>
            <person name="Arahal R.David."/>
        </authorList>
    </citation>
    <scope>NUCLEOTIDE SEQUENCE [LARGE SCALE GENOMIC DNA]</scope>
    <source>
        <strain evidence="3">CECT 5112</strain>
    </source>
</reference>
<dbReference type="EMBL" id="CXWD01000034">
    <property type="protein sequence ID" value="CTQ77417.1"/>
    <property type="molecule type" value="Genomic_DNA"/>
</dbReference>
<accession>A0A0M7ARY5</accession>
<sequence>MKLTTSLAFAAVLTCCPAIAADSGKYTCLGQADWGTLDIEKEGVRFNNFSMRSAPYFFDREKLVANLTFSVTNRAETTVYVKGEFIFFDDQDAPVFAINAVPRSDSVSAGTTDTASGEVFMEEGEFSQVQKVCYFIGGKFS</sequence>
<dbReference type="RefSeq" id="WP_055674046.1">
    <property type="nucleotide sequence ID" value="NZ_CXWD01000034.1"/>
</dbReference>